<keyword evidence="1" id="KW-0472">Membrane</keyword>
<evidence type="ECO:0000313" key="2">
    <source>
        <dbReference type="Proteomes" id="UP000085678"/>
    </source>
</evidence>
<protein>
    <submittedName>
        <fullName evidence="3">Uncharacterized protein LOC106151544 isoform X2</fullName>
    </submittedName>
</protein>
<dbReference type="Proteomes" id="UP000085678">
    <property type="component" value="Unplaced"/>
</dbReference>
<keyword evidence="1" id="KW-0812">Transmembrane</keyword>
<dbReference type="AlphaFoldDB" id="A0A1S3H331"/>
<name>A0A1S3H331_LINAN</name>
<reference evidence="3" key="1">
    <citation type="submission" date="2025-08" db="UniProtKB">
        <authorList>
            <consortium name="RefSeq"/>
        </authorList>
    </citation>
    <scope>IDENTIFICATION</scope>
    <source>
        <tissue evidence="3">Gonads</tissue>
    </source>
</reference>
<keyword evidence="2" id="KW-1185">Reference proteome</keyword>
<accession>A0A1S3H331</accession>
<sequence>MFLQGYSFYKKYFLLFCISLAVLLICWNHTLFLDPFTTVMTGKDIKQGDSHRNEVEYIRNNTVTYSSNSNNGMTRGKRFVYLVNAKTRTEVTGLKADKDRDVFWLTFKVGDKTGNVNAPNSTWSSGRNMILDYAIEQAKKRGDGGYLYYIFLDNDVILQNRSEPHVNWKPWSEMKADPYERFEDFLLEFEPAVGYGRYAEPYRQHHELDKPTNIGWDFDACFNAFHRDTLSFLLPYETSMDNSSWYNAPWIMKQLISMLYNTHRLQCNSVYVINEARHMQKKKSGTEYKDKQNFQTPRNYLLHALQPMTQTNPLIKNHLKDAILKGNRISQLQIRYAPGVGQKKGKTSYIVTDKFISKFWNKNHAFVKGRLKARAKVADLVKLEENEKTEFVPEPVYSLPNFKLSLTPPK</sequence>
<evidence type="ECO:0000313" key="3">
    <source>
        <dbReference type="RefSeq" id="XP_013380357.1"/>
    </source>
</evidence>
<dbReference type="RefSeq" id="XP_013380357.1">
    <property type="nucleotide sequence ID" value="XM_013524903.2"/>
</dbReference>
<dbReference type="GeneID" id="106151544"/>
<gene>
    <name evidence="3" type="primary">LOC106151544</name>
</gene>
<feature type="transmembrane region" description="Helical" evidence="1">
    <location>
        <begin position="12"/>
        <end position="33"/>
    </location>
</feature>
<keyword evidence="1" id="KW-1133">Transmembrane helix</keyword>
<organism evidence="2 3">
    <name type="scientific">Lingula anatina</name>
    <name type="common">Brachiopod</name>
    <name type="synonym">Lingula unguis</name>
    <dbReference type="NCBI Taxonomy" id="7574"/>
    <lineage>
        <taxon>Eukaryota</taxon>
        <taxon>Metazoa</taxon>
        <taxon>Spiralia</taxon>
        <taxon>Lophotrochozoa</taxon>
        <taxon>Brachiopoda</taxon>
        <taxon>Linguliformea</taxon>
        <taxon>Lingulata</taxon>
        <taxon>Lingulida</taxon>
        <taxon>Linguloidea</taxon>
        <taxon>Lingulidae</taxon>
        <taxon>Lingula</taxon>
    </lineage>
</organism>
<dbReference type="OrthoDB" id="9981310at2759"/>
<proteinExistence type="predicted"/>
<evidence type="ECO:0000256" key="1">
    <source>
        <dbReference type="SAM" id="Phobius"/>
    </source>
</evidence>